<dbReference type="InterPro" id="IPR040976">
    <property type="entry name" value="Pkinase_fungal"/>
</dbReference>
<evidence type="ECO:0000313" key="2">
    <source>
        <dbReference type="EMBL" id="TFK85845.1"/>
    </source>
</evidence>
<evidence type="ECO:0000259" key="1">
    <source>
        <dbReference type="Pfam" id="PF17667"/>
    </source>
</evidence>
<gene>
    <name evidence="2" type="ORF">K466DRAFT_551418</name>
</gene>
<evidence type="ECO:0000313" key="3">
    <source>
        <dbReference type="Proteomes" id="UP000308197"/>
    </source>
</evidence>
<dbReference type="InterPro" id="IPR011009">
    <property type="entry name" value="Kinase-like_dom_sf"/>
</dbReference>
<organism evidence="2 3">
    <name type="scientific">Polyporus arcularius HHB13444</name>
    <dbReference type="NCBI Taxonomy" id="1314778"/>
    <lineage>
        <taxon>Eukaryota</taxon>
        <taxon>Fungi</taxon>
        <taxon>Dikarya</taxon>
        <taxon>Basidiomycota</taxon>
        <taxon>Agaricomycotina</taxon>
        <taxon>Agaricomycetes</taxon>
        <taxon>Polyporales</taxon>
        <taxon>Polyporaceae</taxon>
        <taxon>Polyporus</taxon>
    </lineage>
</organism>
<reference evidence="2 3" key="1">
    <citation type="journal article" date="2019" name="Nat. Ecol. Evol.">
        <title>Megaphylogeny resolves global patterns of mushroom evolution.</title>
        <authorList>
            <person name="Varga T."/>
            <person name="Krizsan K."/>
            <person name="Foldi C."/>
            <person name="Dima B."/>
            <person name="Sanchez-Garcia M."/>
            <person name="Sanchez-Ramirez S."/>
            <person name="Szollosi G.J."/>
            <person name="Szarkandi J.G."/>
            <person name="Papp V."/>
            <person name="Albert L."/>
            <person name="Andreopoulos W."/>
            <person name="Angelini C."/>
            <person name="Antonin V."/>
            <person name="Barry K.W."/>
            <person name="Bougher N.L."/>
            <person name="Buchanan P."/>
            <person name="Buyck B."/>
            <person name="Bense V."/>
            <person name="Catcheside P."/>
            <person name="Chovatia M."/>
            <person name="Cooper J."/>
            <person name="Damon W."/>
            <person name="Desjardin D."/>
            <person name="Finy P."/>
            <person name="Geml J."/>
            <person name="Haridas S."/>
            <person name="Hughes K."/>
            <person name="Justo A."/>
            <person name="Karasinski D."/>
            <person name="Kautmanova I."/>
            <person name="Kiss B."/>
            <person name="Kocsube S."/>
            <person name="Kotiranta H."/>
            <person name="LaButti K.M."/>
            <person name="Lechner B.E."/>
            <person name="Liimatainen K."/>
            <person name="Lipzen A."/>
            <person name="Lukacs Z."/>
            <person name="Mihaltcheva S."/>
            <person name="Morgado L.N."/>
            <person name="Niskanen T."/>
            <person name="Noordeloos M.E."/>
            <person name="Ohm R.A."/>
            <person name="Ortiz-Santana B."/>
            <person name="Ovrebo C."/>
            <person name="Racz N."/>
            <person name="Riley R."/>
            <person name="Savchenko A."/>
            <person name="Shiryaev A."/>
            <person name="Soop K."/>
            <person name="Spirin V."/>
            <person name="Szebenyi C."/>
            <person name="Tomsovsky M."/>
            <person name="Tulloss R.E."/>
            <person name="Uehling J."/>
            <person name="Grigoriev I.V."/>
            <person name="Vagvolgyi C."/>
            <person name="Papp T."/>
            <person name="Martin F.M."/>
            <person name="Miettinen O."/>
            <person name="Hibbett D.S."/>
            <person name="Nagy L.G."/>
        </authorList>
    </citation>
    <scope>NUCLEOTIDE SEQUENCE [LARGE SCALE GENOMIC DNA]</scope>
    <source>
        <strain evidence="2 3">HHB13444</strain>
    </source>
</reference>
<protein>
    <recommendedName>
        <fullName evidence="1">Fungal-type protein kinase domain-containing protein</fullName>
    </recommendedName>
</protein>
<sequence length="447" mass="50560">MSWHWAEVLVEVEHSAESFPFSPNDFLPQGKKPRISRDQITHHAAQIAATQHRQSVLLVLILKGDARLLHFDRNGAAVSEPFDYVSNPEIIGEFFYRAFCSPEPTAKACRGHDPTAKLAAIEDAKFFRALHERYGQSSTVAKALKRAASEGWPIYQLDVYGMWSEDGVAPLNHASPRNMSTHRCLVGRPEYASSSMVGRGTKCFVVWDLELRQPLLIKDTWRPDSVDIRTEAENYMTLWDIPLQDMFIPTLLATGDVLSLPNATTLHYETTDTARCSESMTTGPHPSVMDLRQRTVTQDLVKDTRLASRIHHRLGLAEICSPLQDFVGPYELLVAVYTAIQAHQYAYERCRLLHQDISVGNILLYERPNAPAGSSRIGLLSDWDLAKTREQIEKSKGSPHLISGTWQFMSAVLQYMYDKPHELSDDLESFLHVLNWSALKYFPHSLS</sequence>
<feature type="domain" description="Fungal-type protein kinase" evidence="1">
    <location>
        <begin position="188"/>
        <end position="436"/>
    </location>
</feature>
<dbReference type="Proteomes" id="UP000308197">
    <property type="component" value="Unassembled WGS sequence"/>
</dbReference>
<proteinExistence type="predicted"/>
<dbReference type="Pfam" id="PF17667">
    <property type="entry name" value="Pkinase_fungal"/>
    <property type="match status" value="1"/>
</dbReference>
<dbReference type="PANTHER" id="PTHR38248:SF2">
    <property type="entry name" value="FUNK1 11"/>
    <property type="match status" value="1"/>
</dbReference>
<dbReference type="AlphaFoldDB" id="A0A5C3P835"/>
<dbReference type="PANTHER" id="PTHR38248">
    <property type="entry name" value="FUNK1 6"/>
    <property type="match status" value="1"/>
</dbReference>
<keyword evidence="3" id="KW-1185">Reference proteome</keyword>
<dbReference type="InParanoid" id="A0A5C3P835"/>
<dbReference type="SUPFAM" id="SSF56112">
    <property type="entry name" value="Protein kinase-like (PK-like)"/>
    <property type="match status" value="1"/>
</dbReference>
<accession>A0A5C3P835</accession>
<name>A0A5C3P835_9APHY</name>
<feature type="non-terminal residue" evidence="2">
    <location>
        <position position="447"/>
    </location>
</feature>
<dbReference type="Gene3D" id="1.10.510.10">
    <property type="entry name" value="Transferase(Phosphotransferase) domain 1"/>
    <property type="match status" value="1"/>
</dbReference>
<dbReference type="EMBL" id="ML211229">
    <property type="protein sequence ID" value="TFK85845.1"/>
    <property type="molecule type" value="Genomic_DNA"/>
</dbReference>